<reference evidence="6 7" key="1">
    <citation type="submission" date="2020-07" db="EMBL/GenBank/DDBJ databases">
        <title>Sequencing the genomes of 1000 actinobacteria strains.</title>
        <authorList>
            <person name="Klenk H.-P."/>
        </authorList>
    </citation>
    <scope>NUCLEOTIDE SEQUENCE [LARGE SCALE GENOMIC DNA]</scope>
    <source>
        <strain evidence="6 7">DSM 26341</strain>
    </source>
</reference>
<dbReference type="InterPro" id="IPR036271">
    <property type="entry name" value="Tet_transcr_reg_TetR-rel_C_sf"/>
</dbReference>
<evidence type="ECO:0000256" key="1">
    <source>
        <dbReference type="ARBA" id="ARBA00023015"/>
    </source>
</evidence>
<evidence type="ECO:0000256" key="4">
    <source>
        <dbReference type="PROSITE-ProRule" id="PRU00335"/>
    </source>
</evidence>
<organism evidence="6 7">
    <name type="scientific">Spelaeicoccus albus</name>
    <dbReference type="NCBI Taxonomy" id="1280376"/>
    <lineage>
        <taxon>Bacteria</taxon>
        <taxon>Bacillati</taxon>
        <taxon>Actinomycetota</taxon>
        <taxon>Actinomycetes</taxon>
        <taxon>Micrococcales</taxon>
        <taxon>Brevibacteriaceae</taxon>
        <taxon>Spelaeicoccus</taxon>
    </lineage>
</organism>
<evidence type="ECO:0000313" key="6">
    <source>
        <dbReference type="EMBL" id="NYI66359.1"/>
    </source>
</evidence>
<dbReference type="EMBL" id="JACBZP010000001">
    <property type="protein sequence ID" value="NYI66359.1"/>
    <property type="molecule type" value="Genomic_DNA"/>
</dbReference>
<dbReference type="RefSeq" id="WP_179425648.1">
    <property type="nucleotide sequence ID" value="NZ_JACBZP010000001.1"/>
</dbReference>
<feature type="DNA-binding region" description="H-T-H motif" evidence="4">
    <location>
        <begin position="36"/>
        <end position="55"/>
    </location>
</feature>
<dbReference type="PROSITE" id="PS50977">
    <property type="entry name" value="HTH_TETR_2"/>
    <property type="match status" value="1"/>
</dbReference>
<dbReference type="Gene3D" id="1.10.357.10">
    <property type="entry name" value="Tetracycline Repressor, domain 2"/>
    <property type="match status" value="1"/>
</dbReference>
<evidence type="ECO:0000313" key="7">
    <source>
        <dbReference type="Proteomes" id="UP000539111"/>
    </source>
</evidence>
<dbReference type="GO" id="GO:0003700">
    <property type="term" value="F:DNA-binding transcription factor activity"/>
    <property type="evidence" value="ECO:0007669"/>
    <property type="project" value="TreeGrafter"/>
</dbReference>
<dbReference type="InterPro" id="IPR009057">
    <property type="entry name" value="Homeodomain-like_sf"/>
</dbReference>
<accession>A0A7Z0A8H3</accession>
<protein>
    <submittedName>
        <fullName evidence="6">AcrR family transcriptional regulator</fullName>
    </submittedName>
</protein>
<keyword evidence="2 4" id="KW-0238">DNA-binding</keyword>
<dbReference type="PANTHER" id="PTHR30055:SF234">
    <property type="entry name" value="HTH-TYPE TRANSCRIPTIONAL REGULATOR BETI"/>
    <property type="match status" value="1"/>
</dbReference>
<keyword evidence="7" id="KW-1185">Reference proteome</keyword>
<proteinExistence type="predicted"/>
<keyword evidence="1" id="KW-0805">Transcription regulation</keyword>
<evidence type="ECO:0000256" key="3">
    <source>
        <dbReference type="ARBA" id="ARBA00023163"/>
    </source>
</evidence>
<dbReference type="PRINTS" id="PR00455">
    <property type="entry name" value="HTHTETR"/>
</dbReference>
<dbReference type="InterPro" id="IPR001647">
    <property type="entry name" value="HTH_TetR"/>
</dbReference>
<dbReference type="PANTHER" id="PTHR30055">
    <property type="entry name" value="HTH-TYPE TRANSCRIPTIONAL REGULATOR RUTR"/>
    <property type="match status" value="1"/>
</dbReference>
<evidence type="ECO:0000259" key="5">
    <source>
        <dbReference type="PROSITE" id="PS50977"/>
    </source>
</evidence>
<dbReference type="GO" id="GO:0000976">
    <property type="term" value="F:transcription cis-regulatory region binding"/>
    <property type="evidence" value="ECO:0007669"/>
    <property type="project" value="TreeGrafter"/>
</dbReference>
<gene>
    <name evidence="6" type="ORF">BJY26_000665</name>
</gene>
<dbReference type="Proteomes" id="UP000539111">
    <property type="component" value="Unassembled WGS sequence"/>
</dbReference>
<name>A0A7Z0A8H3_9MICO</name>
<comment type="caution">
    <text evidence="6">The sequence shown here is derived from an EMBL/GenBank/DDBJ whole genome shotgun (WGS) entry which is preliminary data.</text>
</comment>
<keyword evidence="3" id="KW-0804">Transcription</keyword>
<dbReference type="SUPFAM" id="SSF46689">
    <property type="entry name" value="Homeodomain-like"/>
    <property type="match status" value="1"/>
</dbReference>
<evidence type="ECO:0000256" key="2">
    <source>
        <dbReference type="ARBA" id="ARBA00023125"/>
    </source>
</evidence>
<dbReference type="InterPro" id="IPR050109">
    <property type="entry name" value="HTH-type_TetR-like_transc_reg"/>
</dbReference>
<dbReference type="Gene3D" id="1.10.10.60">
    <property type="entry name" value="Homeodomain-like"/>
    <property type="match status" value="1"/>
</dbReference>
<dbReference type="Pfam" id="PF00440">
    <property type="entry name" value="TetR_N"/>
    <property type="match status" value="1"/>
</dbReference>
<feature type="domain" description="HTH tetR-type" evidence="5">
    <location>
        <begin position="13"/>
        <end position="73"/>
    </location>
</feature>
<sequence length="217" mass="23794">MPTADARRGRPPRLTRKAIVDAAARLIRDHGVDAVTMRRVAAELDASPMALYRHVENRDSLLVAVLSREVESLVSPELPGEPAARVERIFVWLYDELDARPWVVEVLSRGDLYAPSIRWAVEEILAGLIALGLSPAAAVDGYLTVWRYLVGTLIIRHRTIAATSTLDREPVQTSSMRGADAADFPLIAQTGTYWPRARANFDFGNGVRAIVAGLTAV</sequence>
<dbReference type="SUPFAM" id="SSF48498">
    <property type="entry name" value="Tetracyclin repressor-like, C-terminal domain"/>
    <property type="match status" value="1"/>
</dbReference>
<dbReference type="AlphaFoldDB" id="A0A7Z0A8H3"/>